<proteinExistence type="predicted"/>
<evidence type="ECO:0000313" key="1">
    <source>
        <dbReference type="EMBL" id="KAF6134620.1"/>
    </source>
</evidence>
<evidence type="ECO:0000313" key="2">
    <source>
        <dbReference type="Proteomes" id="UP000541444"/>
    </source>
</evidence>
<dbReference type="EMBL" id="JACGCM010002831">
    <property type="protein sequence ID" value="KAF6134620.1"/>
    <property type="molecule type" value="Genomic_DNA"/>
</dbReference>
<comment type="caution">
    <text evidence="1">The sequence shown here is derived from an EMBL/GenBank/DDBJ whole genome shotgun (WGS) entry which is preliminary data.</text>
</comment>
<dbReference type="AlphaFoldDB" id="A0A7J7KW82"/>
<keyword evidence="2" id="KW-1185">Reference proteome</keyword>
<sequence length="311" mass="34875">MTPTLDDVKQLVGLPADGDATVIGGIWGFLAILEDSNAFKSLKARGVGNSLPLKKLKVYYAYKLEKVLSDDTAIAAKRKKGLTARSVARAYMLYVLGSFLFSMKRGTDVSARYLVLFAKDKSWIFGHFPKLAGNPKEMDSDAYEYCTCWKWDVSVTDRYGGIALLNFRDTLDNYNWRLLYETHTEIKGIPYMHSRKSPFSMTTIYLITVDLAADDDVGIHQRKPANANEQSDTPVHQSEDIAEQYDTLCKEIDSLKVVNVIFMGQIDMQLPPATPPVPDAALAKMYEVLLATHEDVKKKLIGKEDFVSHSK</sequence>
<organism evidence="1 2">
    <name type="scientific">Kingdonia uniflora</name>
    <dbReference type="NCBI Taxonomy" id="39325"/>
    <lineage>
        <taxon>Eukaryota</taxon>
        <taxon>Viridiplantae</taxon>
        <taxon>Streptophyta</taxon>
        <taxon>Embryophyta</taxon>
        <taxon>Tracheophyta</taxon>
        <taxon>Spermatophyta</taxon>
        <taxon>Magnoliopsida</taxon>
        <taxon>Ranunculales</taxon>
        <taxon>Circaeasteraceae</taxon>
        <taxon>Kingdonia</taxon>
    </lineage>
</organism>
<reference evidence="1 2" key="1">
    <citation type="journal article" date="2020" name="IScience">
        <title>Genome Sequencing of the Endangered Kingdonia uniflora (Circaeasteraceae, Ranunculales) Reveals Potential Mechanisms of Evolutionary Specialization.</title>
        <authorList>
            <person name="Sun Y."/>
            <person name="Deng T."/>
            <person name="Zhang A."/>
            <person name="Moore M.J."/>
            <person name="Landis J.B."/>
            <person name="Lin N."/>
            <person name="Zhang H."/>
            <person name="Zhang X."/>
            <person name="Huang J."/>
            <person name="Zhang X."/>
            <person name="Sun H."/>
            <person name="Wang H."/>
        </authorList>
    </citation>
    <scope>NUCLEOTIDE SEQUENCE [LARGE SCALE GENOMIC DNA]</scope>
    <source>
        <strain evidence="1">TB1705</strain>
        <tissue evidence="1">Leaf</tissue>
    </source>
</reference>
<accession>A0A7J7KW82</accession>
<protein>
    <submittedName>
        <fullName evidence="1">Uncharacterized protein</fullName>
    </submittedName>
</protein>
<name>A0A7J7KW82_9MAGN</name>
<gene>
    <name evidence="1" type="ORF">GIB67_022907</name>
</gene>
<dbReference type="Proteomes" id="UP000541444">
    <property type="component" value="Unassembled WGS sequence"/>
</dbReference>